<dbReference type="SUPFAM" id="SSF55781">
    <property type="entry name" value="GAF domain-like"/>
    <property type="match status" value="2"/>
</dbReference>
<dbReference type="SMART" id="SM00052">
    <property type="entry name" value="EAL"/>
    <property type="match status" value="1"/>
</dbReference>
<organism evidence="4">
    <name type="scientific">uncultured organism</name>
    <dbReference type="NCBI Taxonomy" id="155900"/>
    <lineage>
        <taxon>unclassified sequences</taxon>
        <taxon>environmental samples</taxon>
    </lineage>
</organism>
<dbReference type="SMART" id="SM00065">
    <property type="entry name" value="GAF"/>
    <property type="match status" value="2"/>
</dbReference>
<dbReference type="Pfam" id="PF00990">
    <property type="entry name" value="GGDEF"/>
    <property type="match status" value="1"/>
</dbReference>
<dbReference type="AlphaFoldDB" id="A0A5B8R9A9"/>
<dbReference type="SUPFAM" id="SSF141868">
    <property type="entry name" value="EAL domain-like"/>
    <property type="match status" value="1"/>
</dbReference>
<evidence type="ECO:0008006" key="5">
    <source>
        <dbReference type="Google" id="ProtNLM"/>
    </source>
</evidence>
<dbReference type="Gene3D" id="3.30.450.20">
    <property type="entry name" value="PAS domain"/>
    <property type="match status" value="2"/>
</dbReference>
<reference evidence="4" key="1">
    <citation type="submission" date="2019-06" db="EMBL/GenBank/DDBJ databases">
        <authorList>
            <person name="Murdoch R.W."/>
            <person name="Fathepure B."/>
        </authorList>
    </citation>
    <scope>NUCLEOTIDE SEQUENCE</scope>
</reference>
<dbReference type="Gene3D" id="3.30.450.40">
    <property type="match status" value="2"/>
</dbReference>
<dbReference type="Gene3D" id="3.20.20.450">
    <property type="entry name" value="EAL domain"/>
    <property type="match status" value="1"/>
</dbReference>
<evidence type="ECO:0000259" key="3">
    <source>
        <dbReference type="PROSITE" id="PS50887"/>
    </source>
</evidence>
<dbReference type="SUPFAM" id="SSF55785">
    <property type="entry name" value="PYP-like sensor domain (PAS domain)"/>
    <property type="match status" value="2"/>
</dbReference>
<dbReference type="CDD" id="cd01948">
    <property type="entry name" value="EAL"/>
    <property type="match status" value="1"/>
</dbReference>
<dbReference type="Gene3D" id="3.30.70.270">
    <property type="match status" value="1"/>
</dbReference>
<dbReference type="InterPro" id="IPR035965">
    <property type="entry name" value="PAS-like_dom_sf"/>
</dbReference>
<dbReference type="EMBL" id="MN079095">
    <property type="protein sequence ID" value="QEA05131.1"/>
    <property type="molecule type" value="Genomic_DNA"/>
</dbReference>
<dbReference type="PANTHER" id="PTHR44757">
    <property type="entry name" value="DIGUANYLATE CYCLASE DGCP"/>
    <property type="match status" value="1"/>
</dbReference>
<feature type="domain" description="PAS" evidence="1">
    <location>
        <begin position="7"/>
        <end position="50"/>
    </location>
</feature>
<dbReference type="PROSITE" id="PS50883">
    <property type="entry name" value="EAL"/>
    <property type="match status" value="1"/>
</dbReference>
<dbReference type="InterPro" id="IPR003018">
    <property type="entry name" value="GAF"/>
</dbReference>
<dbReference type="InterPro" id="IPR052155">
    <property type="entry name" value="Biofilm_reg_signaling"/>
</dbReference>
<dbReference type="SMART" id="SM00091">
    <property type="entry name" value="PAS"/>
    <property type="match status" value="2"/>
</dbReference>
<dbReference type="SUPFAM" id="SSF55073">
    <property type="entry name" value="Nucleotide cyclase"/>
    <property type="match status" value="1"/>
</dbReference>
<dbReference type="PANTHER" id="PTHR44757:SF2">
    <property type="entry name" value="BIOFILM ARCHITECTURE MAINTENANCE PROTEIN MBAA"/>
    <property type="match status" value="1"/>
</dbReference>
<dbReference type="InterPro" id="IPR000014">
    <property type="entry name" value="PAS"/>
</dbReference>
<dbReference type="SMART" id="SM00267">
    <property type="entry name" value="GGDEF"/>
    <property type="match status" value="1"/>
</dbReference>
<dbReference type="Pfam" id="PF00563">
    <property type="entry name" value="EAL"/>
    <property type="match status" value="1"/>
</dbReference>
<dbReference type="NCBIfam" id="TIGR00229">
    <property type="entry name" value="sensory_box"/>
    <property type="match status" value="2"/>
</dbReference>
<feature type="domain" description="PAS" evidence="1">
    <location>
        <begin position="466"/>
        <end position="536"/>
    </location>
</feature>
<dbReference type="InterPro" id="IPR001633">
    <property type="entry name" value="EAL_dom"/>
</dbReference>
<dbReference type="InterPro" id="IPR029787">
    <property type="entry name" value="Nucleotide_cyclase"/>
</dbReference>
<evidence type="ECO:0000259" key="2">
    <source>
        <dbReference type="PROSITE" id="PS50883"/>
    </source>
</evidence>
<dbReference type="InterPro" id="IPR043128">
    <property type="entry name" value="Rev_trsase/Diguanyl_cyclase"/>
</dbReference>
<dbReference type="InterPro" id="IPR035919">
    <property type="entry name" value="EAL_sf"/>
</dbReference>
<feature type="domain" description="GGDEF" evidence="3">
    <location>
        <begin position="622"/>
        <end position="755"/>
    </location>
</feature>
<accession>A0A5B8R9A9</accession>
<dbReference type="PROSITE" id="PS50887">
    <property type="entry name" value="GGDEF"/>
    <property type="match status" value="1"/>
</dbReference>
<dbReference type="FunFam" id="3.30.70.270:FF:000001">
    <property type="entry name" value="Diguanylate cyclase domain protein"/>
    <property type="match status" value="1"/>
</dbReference>
<dbReference type="PROSITE" id="PS50112">
    <property type="entry name" value="PAS"/>
    <property type="match status" value="2"/>
</dbReference>
<dbReference type="Pfam" id="PF13426">
    <property type="entry name" value="PAS_9"/>
    <property type="match status" value="1"/>
</dbReference>
<dbReference type="Pfam" id="PF01590">
    <property type="entry name" value="GAF"/>
    <property type="match status" value="1"/>
</dbReference>
<evidence type="ECO:0000259" key="1">
    <source>
        <dbReference type="PROSITE" id="PS50112"/>
    </source>
</evidence>
<gene>
    <name evidence="4" type="ORF">KBTEX_01450</name>
</gene>
<evidence type="ECO:0000313" key="4">
    <source>
        <dbReference type="EMBL" id="QEA05131.1"/>
    </source>
</evidence>
<dbReference type="NCBIfam" id="TIGR00254">
    <property type="entry name" value="GGDEF"/>
    <property type="match status" value="1"/>
</dbReference>
<dbReference type="InterPro" id="IPR000160">
    <property type="entry name" value="GGDEF_dom"/>
</dbReference>
<feature type="domain" description="EAL" evidence="2">
    <location>
        <begin position="764"/>
        <end position="1011"/>
    </location>
</feature>
<dbReference type="CDD" id="cd00130">
    <property type="entry name" value="PAS"/>
    <property type="match status" value="1"/>
</dbReference>
<dbReference type="InterPro" id="IPR029016">
    <property type="entry name" value="GAF-like_dom_sf"/>
</dbReference>
<dbReference type="CDD" id="cd01949">
    <property type="entry name" value="GGDEF"/>
    <property type="match status" value="1"/>
</dbReference>
<proteinExistence type="predicted"/>
<dbReference type="Pfam" id="PF13188">
    <property type="entry name" value="PAS_8"/>
    <property type="match status" value="1"/>
</dbReference>
<protein>
    <recommendedName>
        <fullName evidence="5">EAL domain</fullName>
    </recommendedName>
</protein>
<sequence length="1011" mass="110392">MTYRKAAEEQFRALFEATPHPVLVYDPGTLNILLANGAAEVAYGYRADELCRLTLDDIHPAEQRSALHRQIARSSQGKRYAGVWTHVAADGTRFDSEVTGNDVWLRGRRHRLALVHPVHDRRAAELAEQRRLQRANAQERALSELASDPRVSDGSDLHIVLRHICRTACEALEITRASVWRVREHPEALVCEALHDIRDDIPHAVPLVPATACRTYLDSLKRYRSMDVEDALSDHRTRELTDDYLAPAGIGALLDAGIRLHGRLHGVLCLEHAGGPRRWHHDEVRFAAQLADQITNAVIRAERNRQQQLLHLIASEVASGTGEDFFRLLVTRLGESLGATLVHIAETPEGRESDYASILAGWRRDGSRHDGHYPLAETPCRLALDEDTCMISHGVANVFPEDGVLAELGAEGYIGIRLRDSTGEPIGLLTAVFDRALEPGDESGSLMQIFAARAAAELERLRGETRLRLAAAVLENTGEGILIADGEGRIAESNPAFRRITGHDPAPLQGEDIMDVLTAGDPATVTGIRRGLFRAGHWEGEIQCPRADGGAFPAWASFSRLAGTDDDPPRLIAMVSDITELHESRAELRYLAHHDPLTRLPNRVSLREALDRALADRTTSGTEVAVLFIDLDGFKDVNDSLGHSEGDAVLQVVARRLIDYVHGDDLLARVGGDEFMLLVARHDARQRATALADSLLKALDAPFEAGGRPIYLTASVGIALAPEHGEDAESLILAADAAMYLAKNEGRNTVRTFQPELSHQAYHRIVTAGALRSAIDEERLFLAYQPVLALGSGEHYACEALVRWRRDDGSVVPPGEFIPVAEQSGLIVPISRWVFRQACRQMREWAETGNAPGRVAVNVSPAHLRAGNLIGDIHAALADTGIAPTQLIVEVTESTIMQAPETVSRTLETLRAMGVEIAVDDFGTGYSSLAYLKRLPLSILKLDKSFTQDLPDDLDNAAIARAILAMAASLGLRVVAEGIETEAQLAFLRTEGCELGQGFLFARPAEPAAPA</sequence>
<name>A0A5B8R9A9_9ZZZZ</name>